<keyword evidence="13" id="KW-1185">Reference proteome</keyword>
<dbReference type="eggNOG" id="COG2882">
    <property type="taxonomic scope" value="Bacteria"/>
</dbReference>
<comment type="subcellular location">
    <subcellularLocation>
        <location evidence="1">Cell membrane</location>
        <topology evidence="1">Peripheral membrane protein</topology>
        <orientation evidence="1">Cytoplasmic side</orientation>
    </subcellularLocation>
</comment>
<sequence length="145" mass="17844">MAYRFRFESVLGYRRNLEELARQKMVRAQTQLLRQQERLQEMEKELAAAIDAFEERKRKPMAAPFYGMYAEGIERLERDLVNQQRAVTTQVEVVEQARRELQEKVQQRKVMEKARERDYEKYLQEERLREQNELDEQMILRFKRR</sequence>
<dbReference type="GO" id="GO:0071973">
    <property type="term" value="P:bacterial-type flagellum-dependent cell motility"/>
    <property type="evidence" value="ECO:0007669"/>
    <property type="project" value="InterPro"/>
</dbReference>
<evidence type="ECO:0000256" key="5">
    <source>
        <dbReference type="ARBA" id="ARBA00022475"/>
    </source>
</evidence>
<organism evidence="12 13">
    <name type="scientific">Desulfurivibrio alkaliphilus (strain DSM 19089 / UNIQEM U267 / AHT2)</name>
    <dbReference type="NCBI Taxonomy" id="589865"/>
    <lineage>
        <taxon>Bacteria</taxon>
        <taxon>Pseudomonadati</taxon>
        <taxon>Thermodesulfobacteriota</taxon>
        <taxon>Desulfobulbia</taxon>
        <taxon>Desulfobulbales</taxon>
        <taxon>Desulfobulbaceae</taxon>
        <taxon>Desulfurivibrio</taxon>
    </lineage>
</organism>
<keyword evidence="12" id="KW-0282">Flagellum</keyword>
<dbReference type="RefSeq" id="WP_013163411.1">
    <property type="nucleotide sequence ID" value="NC_014216.1"/>
</dbReference>
<evidence type="ECO:0000256" key="10">
    <source>
        <dbReference type="ARBA" id="ARBA00023225"/>
    </source>
</evidence>
<keyword evidence="12" id="KW-0969">Cilium</keyword>
<comment type="similarity">
    <text evidence="2">Belongs to the FliJ family.</text>
</comment>
<name>D6Z2V7_DESAT</name>
<keyword evidence="9" id="KW-0472">Membrane</keyword>
<keyword evidence="6" id="KW-0145">Chemotaxis</keyword>
<evidence type="ECO:0000256" key="8">
    <source>
        <dbReference type="ARBA" id="ARBA00022927"/>
    </source>
</evidence>
<dbReference type="Gene3D" id="1.10.287.1700">
    <property type="match status" value="1"/>
</dbReference>
<dbReference type="KEGG" id="dak:DaAHT2_1184"/>
<dbReference type="AlphaFoldDB" id="D6Z2V7"/>
<accession>D6Z2V7</accession>
<keyword evidence="7" id="KW-1005">Bacterial flagellum biogenesis</keyword>
<dbReference type="NCBIfam" id="TIGR02473">
    <property type="entry name" value="flagell_FliJ"/>
    <property type="match status" value="1"/>
</dbReference>
<protein>
    <recommendedName>
        <fullName evidence="3">Flagellar FliJ protein</fullName>
    </recommendedName>
</protein>
<evidence type="ECO:0000256" key="4">
    <source>
        <dbReference type="ARBA" id="ARBA00022448"/>
    </source>
</evidence>
<feature type="coiled-coil region" evidence="11">
    <location>
        <begin position="25"/>
        <end position="59"/>
    </location>
</feature>
<dbReference type="GO" id="GO:0005886">
    <property type="term" value="C:plasma membrane"/>
    <property type="evidence" value="ECO:0007669"/>
    <property type="project" value="UniProtKB-SubCell"/>
</dbReference>
<gene>
    <name evidence="12" type="ordered locus">DaAHT2_1184</name>
</gene>
<keyword evidence="11" id="KW-0175">Coiled coil</keyword>
<dbReference type="HOGENOM" id="CLU_1783732_0_0_7"/>
<reference evidence="13" key="1">
    <citation type="submission" date="2010-02" db="EMBL/GenBank/DDBJ databases">
        <title>Complete sequence of Desulfurivibrio alkaliphilus AHT2.</title>
        <authorList>
            <consortium name="US DOE Joint Genome Institute"/>
            <person name="Pitluck S."/>
            <person name="Chertkov O."/>
            <person name="Detter J.C."/>
            <person name="Han C."/>
            <person name="Tapia R."/>
            <person name="Larimer F."/>
            <person name="Land M."/>
            <person name="Hauser L."/>
            <person name="Kyrpides N."/>
            <person name="Mikhailova N."/>
            <person name="Sorokin D.Y."/>
            <person name="Muyzer G."/>
            <person name="Woyke T."/>
        </authorList>
    </citation>
    <scope>NUCLEOTIDE SEQUENCE [LARGE SCALE GENOMIC DNA]</scope>
    <source>
        <strain evidence="13">DSM 19089 / UNIQEM U267 / AHT2</strain>
    </source>
</reference>
<dbReference type="STRING" id="589865.DaAHT2_1184"/>
<dbReference type="InterPro" id="IPR053716">
    <property type="entry name" value="Flag_assembly_chemotaxis_eff"/>
</dbReference>
<keyword evidence="5" id="KW-1003">Cell membrane</keyword>
<dbReference type="GO" id="GO:0006935">
    <property type="term" value="P:chemotaxis"/>
    <property type="evidence" value="ECO:0007669"/>
    <property type="project" value="UniProtKB-KW"/>
</dbReference>
<keyword evidence="10" id="KW-1006">Bacterial flagellum protein export</keyword>
<evidence type="ECO:0000256" key="3">
    <source>
        <dbReference type="ARBA" id="ARBA00020392"/>
    </source>
</evidence>
<dbReference type="GO" id="GO:0015031">
    <property type="term" value="P:protein transport"/>
    <property type="evidence" value="ECO:0007669"/>
    <property type="project" value="UniProtKB-KW"/>
</dbReference>
<proteinExistence type="inferred from homology"/>
<dbReference type="GO" id="GO:0044781">
    <property type="term" value="P:bacterial-type flagellum organization"/>
    <property type="evidence" value="ECO:0007669"/>
    <property type="project" value="UniProtKB-KW"/>
</dbReference>
<dbReference type="Pfam" id="PF02050">
    <property type="entry name" value="FliJ"/>
    <property type="match status" value="1"/>
</dbReference>
<dbReference type="InterPro" id="IPR012823">
    <property type="entry name" value="Flagell_FliJ"/>
</dbReference>
<dbReference type="Proteomes" id="UP000001508">
    <property type="component" value="Chromosome"/>
</dbReference>
<evidence type="ECO:0000256" key="11">
    <source>
        <dbReference type="SAM" id="Coils"/>
    </source>
</evidence>
<evidence type="ECO:0000256" key="6">
    <source>
        <dbReference type="ARBA" id="ARBA00022500"/>
    </source>
</evidence>
<evidence type="ECO:0000313" key="13">
    <source>
        <dbReference type="Proteomes" id="UP000001508"/>
    </source>
</evidence>
<dbReference type="InParanoid" id="D6Z2V7"/>
<evidence type="ECO:0000313" key="12">
    <source>
        <dbReference type="EMBL" id="ADH85882.1"/>
    </source>
</evidence>
<keyword evidence="12" id="KW-0966">Cell projection</keyword>
<evidence type="ECO:0000256" key="7">
    <source>
        <dbReference type="ARBA" id="ARBA00022795"/>
    </source>
</evidence>
<keyword evidence="4" id="KW-0813">Transport</keyword>
<dbReference type="EMBL" id="CP001940">
    <property type="protein sequence ID" value="ADH85882.1"/>
    <property type="molecule type" value="Genomic_DNA"/>
</dbReference>
<evidence type="ECO:0000256" key="9">
    <source>
        <dbReference type="ARBA" id="ARBA00023136"/>
    </source>
</evidence>
<keyword evidence="8" id="KW-0653">Protein transport</keyword>
<evidence type="ECO:0000256" key="2">
    <source>
        <dbReference type="ARBA" id="ARBA00010004"/>
    </source>
</evidence>
<evidence type="ECO:0000256" key="1">
    <source>
        <dbReference type="ARBA" id="ARBA00004413"/>
    </source>
</evidence>
<dbReference type="GO" id="GO:0009288">
    <property type="term" value="C:bacterial-type flagellum"/>
    <property type="evidence" value="ECO:0007669"/>
    <property type="project" value="InterPro"/>
</dbReference>